<reference evidence="2 3" key="1">
    <citation type="submission" date="2018-05" db="EMBL/GenBank/DDBJ databases">
        <title>Genomic Encyclopedia of Archaeal and Bacterial Type Strains, Phase II (KMG-II): from individual species to whole genera.</title>
        <authorList>
            <person name="Goeker M."/>
        </authorList>
    </citation>
    <scope>NUCLEOTIDE SEQUENCE [LARGE SCALE GENOMIC DNA]</scope>
    <source>
        <strain evidence="2 3">DSM 22637</strain>
    </source>
</reference>
<keyword evidence="1" id="KW-1133">Transmembrane helix</keyword>
<gene>
    <name evidence="2" type="ORF">LX78_01880</name>
</gene>
<dbReference type="AlphaFoldDB" id="A0A316DP86"/>
<comment type="caution">
    <text evidence="2">The sequence shown here is derived from an EMBL/GenBank/DDBJ whole genome shotgun (WGS) entry which is preliminary data.</text>
</comment>
<sequence>MGYRRGYYKKDGTYVQGHYTKSRSKSNTNKNKKGCASIIMTLLIFFSFTLYLINLL</sequence>
<keyword evidence="1" id="KW-0472">Membrane</keyword>
<dbReference type="Proteomes" id="UP000245430">
    <property type="component" value="Unassembled WGS sequence"/>
</dbReference>
<keyword evidence="3" id="KW-1185">Reference proteome</keyword>
<evidence type="ECO:0000313" key="2">
    <source>
        <dbReference type="EMBL" id="PWK18573.1"/>
    </source>
</evidence>
<keyword evidence="1" id="KW-0812">Transmembrane</keyword>
<evidence type="ECO:0000313" key="3">
    <source>
        <dbReference type="Proteomes" id="UP000245430"/>
    </source>
</evidence>
<accession>A0A316DP86</accession>
<proteinExistence type="predicted"/>
<organism evidence="2 3">
    <name type="scientific">Xanthomarina spongicola</name>
    <dbReference type="NCBI Taxonomy" id="570520"/>
    <lineage>
        <taxon>Bacteria</taxon>
        <taxon>Pseudomonadati</taxon>
        <taxon>Bacteroidota</taxon>
        <taxon>Flavobacteriia</taxon>
        <taxon>Flavobacteriales</taxon>
        <taxon>Flavobacteriaceae</taxon>
        <taxon>Xanthomarina</taxon>
    </lineage>
</organism>
<protein>
    <submittedName>
        <fullName evidence="2">Uncharacterized protein</fullName>
    </submittedName>
</protein>
<feature type="transmembrane region" description="Helical" evidence="1">
    <location>
        <begin position="34"/>
        <end position="53"/>
    </location>
</feature>
<evidence type="ECO:0000256" key="1">
    <source>
        <dbReference type="SAM" id="Phobius"/>
    </source>
</evidence>
<dbReference type="EMBL" id="QGGP01000004">
    <property type="protein sequence ID" value="PWK18573.1"/>
    <property type="molecule type" value="Genomic_DNA"/>
</dbReference>
<name>A0A316DP86_9FLAO</name>